<reference evidence="8" key="1">
    <citation type="submission" date="2012-12" db="EMBL/GenBank/DDBJ databases">
        <authorList>
            <person name="Hellsten U."/>
            <person name="Grimwood J."/>
            <person name="Chapman J.A."/>
            <person name="Shapiro H."/>
            <person name="Aerts A."/>
            <person name="Otillar R.P."/>
            <person name="Terry A.Y."/>
            <person name="Boore J.L."/>
            <person name="Simakov O."/>
            <person name="Marletaz F."/>
            <person name="Cho S.-J."/>
            <person name="Edsinger-Gonzales E."/>
            <person name="Havlak P."/>
            <person name="Kuo D.-H."/>
            <person name="Larsson T."/>
            <person name="Lv J."/>
            <person name="Arendt D."/>
            <person name="Savage R."/>
            <person name="Osoegawa K."/>
            <person name="de Jong P."/>
            <person name="Lindberg D.R."/>
            <person name="Seaver E.C."/>
            <person name="Weisblat D.A."/>
            <person name="Putnam N.H."/>
            <person name="Grigoriev I.V."/>
            <person name="Rokhsar D.S."/>
        </authorList>
    </citation>
    <scope>NUCLEOTIDE SEQUENCE</scope>
</reference>
<reference evidence="6 8" key="2">
    <citation type="journal article" date="2013" name="Nature">
        <title>Insights into bilaterian evolution from three spiralian genomes.</title>
        <authorList>
            <person name="Simakov O."/>
            <person name="Marletaz F."/>
            <person name="Cho S.J."/>
            <person name="Edsinger-Gonzales E."/>
            <person name="Havlak P."/>
            <person name="Hellsten U."/>
            <person name="Kuo D.H."/>
            <person name="Larsson T."/>
            <person name="Lv J."/>
            <person name="Arendt D."/>
            <person name="Savage R."/>
            <person name="Osoegawa K."/>
            <person name="de Jong P."/>
            <person name="Grimwood J."/>
            <person name="Chapman J.A."/>
            <person name="Shapiro H."/>
            <person name="Aerts A."/>
            <person name="Otillar R.P."/>
            <person name="Terry A.Y."/>
            <person name="Boore J.L."/>
            <person name="Grigoriev I.V."/>
            <person name="Lindberg D.R."/>
            <person name="Seaver E.C."/>
            <person name="Weisblat D.A."/>
            <person name="Putnam N.H."/>
            <person name="Rokhsar D.S."/>
        </authorList>
    </citation>
    <scope>NUCLEOTIDE SEQUENCE</scope>
</reference>
<keyword evidence="2" id="KW-0862">Zinc</keyword>
<protein>
    <recommendedName>
        <fullName evidence="5">RING-type domain-containing protein</fullName>
    </recommendedName>
</protein>
<evidence type="ECO:0000313" key="6">
    <source>
        <dbReference type="EMBL" id="ESN97156.1"/>
    </source>
</evidence>
<organism evidence="7 8">
    <name type="scientific">Helobdella robusta</name>
    <name type="common">Californian leech</name>
    <dbReference type="NCBI Taxonomy" id="6412"/>
    <lineage>
        <taxon>Eukaryota</taxon>
        <taxon>Metazoa</taxon>
        <taxon>Spiralia</taxon>
        <taxon>Lophotrochozoa</taxon>
        <taxon>Annelida</taxon>
        <taxon>Clitellata</taxon>
        <taxon>Hirudinea</taxon>
        <taxon>Rhynchobdellida</taxon>
        <taxon>Glossiphoniidae</taxon>
        <taxon>Helobdella</taxon>
    </lineage>
</organism>
<dbReference type="KEGG" id="hro:HELRODRAFT_193283"/>
<dbReference type="EMBL" id="KB097417">
    <property type="protein sequence ID" value="ESN97156.1"/>
    <property type="molecule type" value="Genomic_DNA"/>
</dbReference>
<keyword evidence="1 3" id="KW-0479">Metal-binding</keyword>
<keyword evidence="4" id="KW-0175">Coiled coil</keyword>
<dbReference type="CDD" id="cd19757">
    <property type="entry name" value="Bbox1"/>
    <property type="match status" value="1"/>
</dbReference>
<proteinExistence type="predicted"/>
<dbReference type="CTD" id="20212586"/>
<dbReference type="GeneID" id="20212586"/>
<dbReference type="EMBL" id="AMQM01006350">
    <property type="status" value="NOT_ANNOTATED_CDS"/>
    <property type="molecule type" value="Genomic_DNA"/>
</dbReference>
<evidence type="ECO:0000313" key="7">
    <source>
        <dbReference type="EnsemblMetazoa" id="HelroP193283"/>
    </source>
</evidence>
<dbReference type="EnsemblMetazoa" id="HelroT193283">
    <property type="protein sequence ID" value="HelroP193283"/>
    <property type="gene ID" value="HelroG193283"/>
</dbReference>
<reference evidence="7" key="3">
    <citation type="submission" date="2015-06" db="UniProtKB">
        <authorList>
            <consortium name="EnsemblMetazoa"/>
        </authorList>
    </citation>
    <scope>IDENTIFICATION</scope>
</reference>
<evidence type="ECO:0000256" key="2">
    <source>
        <dbReference type="ARBA" id="ARBA00022833"/>
    </source>
</evidence>
<dbReference type="STRING" id="6412.T1FUU0"/>
<dbReference type="RefSeq" id="XP_009024654.1">
    <property type="nucleotide sequence ID" value="XM_009026406.1"/>
</dbReference>
<dbReference type="PROSITE" id="PS50089">
    <property type="entry name" value="ZF_RING_2"/>
    <property type="match status" value="1"/>
</dbReference>
<keyword evidence="8" id="KW-1185">Reference proteome</keyword>
<gene>
    <name evidence="7" type="primary">20212586</name>
    <name evidence="6" type="ORF">HELRODRAFT_193283</name>
</gene>
<feature type="coiled-coil region" evidence="4">
    <location>
        <begin position="220"/>
        <end position="247"/>
    </location>
</feature>
<feature type="domain" description="RING-type" evidence="5">
    <location>
        <begin position="6"/>
        <end position="43"/>
    </location>
</feature>
<evidence type="ECO:0000256" key="1">
    <source>
        <dbReference type="ARBA" id="ARBA00022771"/>
    </source>
</evidence>
<accession>T1FUU0</accession>
<dbReference type="InterPro" id="IPR001841">
    <property type="entry name" value="Znf_RING"/>
</dbReference>
<dbReference type="Proteomes" id="UP000015101">
    <property type="component" value="Unassembled WGS sequence"/>
</dbReference>
<dbReference type="OrthoDB" id="6110133at2759"/>
<dbReference type="AlphaFoldDB" id="T1FUU0"/>
<dbReference type="InParanoid" id="T1FUU0"/>
<keyword evidence="1 3" id="KW-0863">Zinc-finger</keyword>
<dbReference type="GO" id="GO:0008270">
    <property type="term" value="F:zinc ion binding"/>
    <property type="evidence" value="ECO:0007669"/>
    <property type="project" value="UniProtKB-KW"/>
</dbReference>
<evidence type="ECO:0000313" key="8">
    <source>
        <dbReference type="Proteomes" id="UP000015101"/>
    </source>
</evidence>
<name>T1FUU0_HELRO</name>
<sequence length="315" mass="35652">MFSKSCDNCKQPKVTKLLPCQHCYYCCFLCLVTTEGKIDCPVCLASHDRSLILNLDPHHNMEVSARKEVAEEKPAKLHSCEICANKPVDACCVDCGRIFCSGCIEFHNNVESNKTHVIIQVETALGEDFLAKYNELLSKVELEAENIKSEISQYETLREKSQEILESFQVDEDSEKSEILSTIQTKGDTAKNKINCHVAEEIIKVEKYFENIKNERLNYQGTAKNLIKDLESQIDSLKETLETLDVNTITDYQPPVFSKPNCPYYKPKNGKRLMSPSPHSSLTVPETFDQAVENVNNYIGVFDFHGSTMKKSKSS</sequence>
<feature type="coiled-coil region" evidence="4">
    <location>
        <begin position="130"/>
        <end position="164"/>
    </location>
</feature>
<evidence type="ECO:0000259" key="5">
    <source>
        <dbReference type="PROSITE" id="PS50089"/>
    </source>
</evidence>
<dbReference type="HOGENOM" id="CLU_848036_0_0_1"/>
<evidence type="ECO:0000256" key="4">
    <source>
        <dbReference type="SAM" id="Coils"/>
    </source>
</evidence>
<evidence type="ECO:0000256" key="3">
    <source>
        <dbReference type="PROSITE-ProRule" id="PRU00175"/>
    </source>
</evidence>